<evidence type="ECO:0000256" key="2">
    <source>
        <dbReference type="ARBA" id="ARBA00022777"/>
    </source>
</evidence>
<evidence type="ECO:0000313" key="4">
    <source>
        <dbReference type="EMBL" id="PWF26422.1"/>
    </source>
</evidence>
<gene>
    <name evidence="4" type="ORF">DD236_06050</name>
</gene>
<name>A0A2V1K543_9ACTO</name>
<dbReference type="OrthoDB" id="9795789at2"/>
<dbReference type="EMBL" id="QETB01000003">
    <property type="protein sequence ID" value="PWF26422.1"/>
    <property type="molecule type" value="Genomic_DNA"/>
</dbReference>
<organism evidence="4 5">
    <name type="scientific">Ancrocorticia populi</name>
    <dbReference type="NCBI Taxonomy" id="2175228"/>
    <lineage>
        <taxon>Bacteria</taxon>
        <taxon>Bacillati</taxon>
        <taxon>Actinomycetota</taxon>
        <taxon>Actinomycetes</taxon>
        <taxon>Actinomycetales</taxon>
        <taxon>Actinomycetaceae</taxon>
        <taxon>Ancrocorticia</taxon>
    </lineage>
</organism>
<keyword evidence="2 4" id="KW-0418">Kinase</keyword>
<proteinExistence type="predicted"/>
<protein>
    <submittedName>
        <fullName evidence="4">Carbohydrate kinase</fullName>
    </submittedName>
</protein>
<comment type="caution">
    <text evidence="4">The sequence shown here is derived from an EMBL/GenBank/DDBJ whole genome shotgun (WGS) entry which is preliminary data.</text>
</comment>
<feature type="domain" description="Carbohydrate kinase PfkB" evidence="3">
    <location>
        <begin position="4"/>
        <end position="275"/>
    </location>
</feature>
<dbReference type="InterPro" id="IPR029056">
    <property type="entry name" value="Ribokinase-like"/>
</dbReference>
<dbReference type="SUPFAM" id="SSF53613">
    <property type="entry name" value="Ribokinase-like"/>
    <property type="match status" value="1"/>
</dbReference>
<dbReference type="Proteomes" id="UP000245283">
    <property type="component" value="Unassembled WGS sequence"/>
</dbReference>
<dbReference type="PANTHER" id="PTHR42774">
    <property type="entry name" value="PHOSPHOTRANSFERASE SYSTEM TRANSPORT PROTEIN"/>
    <property type="match status" value="1"/>
</dbReference>
<dbReference type="PROSITE" id="PS00584">
    <property type="entry name" value="PFKB_KINASES_2"/>
    <property type="match status" value="1"/>
</dbReference>
<dbReference type="GO" id="GO:0016301">
    <property type="term" value="F:kinase activity"/>
    <property type="evidence" value="ECO:0007669"/>
    <property type="project" value="UniProtKB-KW"/>
</dbReference>
<dbReference type="RefSeq" id="WP_109093495.1">
    <property type="nucleotide sequence ID" value="NZ_CAMELQ010000057.1"/>
</dbReference>
<keyword evidence="5" id="KW-1185">Reference proteome</keyword>
<evidence type="ECO:0000313" key="5">
    <source>
        <dbReference type="Proteomes" id="UP000245283"/>
    </source>
</evidence>
<dbReference type="Pfam" id="PF00294">
    <property type="entry name" value="PfkB"/>
    <property type="match status" value="1"/>
</dbReference>
<dbReference type="InterPro" id="IPR011611">
    <property type="entry name" value="PfkB_dom"/>
</dbReference>
<dbReference type="InterPro" id="IPR052562">
    <property type="entry name" value="Ketohexokinase-related"/>
</dbReference>
<dbReference type="InterPro" id="IPR002173">
    <property type="entry name" value="Carboh/pur_kinase_PfkB_CS"/>
</dbReference>
<accession>A0A2V1K543</accession>
<dbReference type="Gene3D" id="3.40.1190.20">
    <property type="match status" value="1"/>
</dbReference>
<dbReference type="PANTHER" id="PTHR42774:SF3">
    <property type="entry name" value="KETOHEXOKINASE"/>
    <property type="match status" value="1"/>
</dbReference>
<dbReference type="AlphaFoldDB" id="A0A2V1K543"/>
<evidence type="ECO:0000256" key="1">
    <source>
        <dbReference type="ARBA" id="ARBA00022679"/>
    </source>
</evidence>
<evidence type="ECO:0000259" key="3">
    <source>
        <dbReference type="Pfam" id="PF00294"/>
    </source>
</evidence>
<sequence>MRTVFCGLTTIDLVQRVERVPGPNEKVVSDSALLDVGGPAANAARTAGALGAFPTLVSPIGPGVFGSLASEWLRSSGVSIVDICADDGDPAISSVSIDSDGNRAVISSNNTGRTHGFPDEDILDGATALMVDGHLLDVQIALARTAESLGIPVVLDGGSYKPGLDALLGHVTHAVVSADFHLPGAEDAQVLETLVGAGAQFAARTHGGGAIEAIVDGKLYKLPIQKAAHVADSLGAGDVLHGAFTAALGAGQDPLSSLAAAAQLATLSVQSAGAMGWTENLED</sequence>
<keyword evidence="1" id="KW-0808">Transferase</keyword>
<reference evidence="5" key="1">
    <citation type="submission" date="2018-05" db="EMBL/GenBank/DDBJ databases">
        <authorList>
            <person name="Li Y."/>
        </authorList>
    </citation>
    <scope>NUCLEOTIDE SEQUENCE [LARGE SCALE GENOMIC DNA]</scope>
    <source>
        <strain evidence="5">sk1b4</strain>
    </source>
</reference>